<reference evidence="2 3" key="1">
    <citation type="submission" date="2016-04" db="EMBL/GenBank/DDBJ databases">
        <title>Genome sequence of Methanobrevibacter cuticularis DSM 11139.</title>
        <authorList>
            <person name="Poehlein A."/>
            <person name="Seedorf H."/>
            <person name="Daniel R."/>
        </authorList>
    </citation>
    <scope>NUCLEOTIDE SEQUENCE [LARGE SCALE GENOMIC DNA]</scope>
    <source>
        <strain evidence="2 3">DSM 11139</strain>
    </source>
</reference>
<dbReference type="Pfam" id="PF05239">
    <property type="entry name" value="PRC"/>
    <property type="match status" value="1"/>
</dbReference>
<comment type="caution">
    <text evidence="2">The sequence shown here is derived from an EMBL/GenBank/DDBJ whole genome shotgun (WGS) entry which is preliminary data.</text>
</comment>
<dbReference type="Gene3D" id="2.30.30.240">
    <property type="entry name" value="PRC-barrel domain"/>
    <property type="match status" value="1"/>
</dbReference>
<evidence type="ECO:0000259" key="1">
    <source>
        <dbReference type="Pfam" id="PF05239"/>
    </source>
</evidence>
<dbReference type="SUPFAM" id="SSF50346">
    <property type="entry name" value="PRC-barrel domain"/>
    <property type="match status" value="1"/>
</dbReference>
<dbReference type="AlphaFoldDB" id="A0A166E4J4"/>
<dbReference type="PATRIC" id="fig|47311.3.peg.1049"/>
<organism evidence="2 3">
    <name type="scientific">Methanobrevibacter cuticularis</name>
    <dbReference type="NCBI Taxonomy" id="47311"/>
    <lineage>
        <taxon>Archaea</taxon>
        <taxon>Methanobacteriati</taxon>
        <taxon>Methanobacteriota</taxon>
        <taxon>Methanomada group</taxon>
        <taxon>Methanobacteria</taxon>
        <taxon>Methanobacteriales</taxon>
        <taxon>Methanobacteriaceae</taxon>
        <taxon>Methanobrevibacter</taxon>
    </lineage>
</organism>
<dbReference type="OrthoDB" id="77776at2157"/>
<protein>
    <submittedName>
        <fullName evidence="2">PRC-barrel domain protein</fullName>
    </submittedName>
</protein>
<proteinExistence type="predicted"/>
<dbReference type="Proteomes" id="UP000077275">
    <property type="component" value="Unassembled WGS sequence"/>
</dbReference>
<feature type="domain" description="PRC-barrel" evidence="1">
    <location>
        <begin position="1"/>
        <end position="66"/>
    </location>
</feature>
<evidence type="ECO:0000313" key="2">
    <source>
        <dbReference type="EMBL" id="KZX16271.1"/>
    </source>
</evidence>
<evidence type="ECO:0000313" key="3">
    <source>
        <dbReference type="Proteomes" id="UP000077275"/>
    </source>
</evidence>
<keyword evidence="3" id="KW-1185">Reference proteome</keyword>
<name>A0A166E4J4_9EURY</name>
<dbReference type="EMBL" id="LWMW01000096">
    <property type="protein sequence ID" value="KZX16271.1"/>
    <property type="molecule type" value="Genomic_DNA"/>
</dbReference>
<accession>A0A166E4J4</accession>
<dbReference type="InterPro" id="IPR027275">
    <property type="entry name" value="PRC-brl_dom"/>
</dbReference>
<gene>
    <name evidence="2" type="ORF">MBCUT_09490</name>
</gene>
<dbReference type="RefSeq" id="WP_067259516.1">
    <property type="nucleotide sequence ID" value="NZ_LWMW01000096.1"/>
</dbReference>
<sequence length="74" mass="8208">MRVNKIVGMDVVDNEGEPIGKVSDIYIDEQEGSVKGIGISLDHDMFYYDEGLVTFDQIDNISDNVILGTKIVTE</sequence>
<dbReference type="InterPro" id="IPR011033">
    <property type="entry name" value="PRC_barrel-like_sf"/>
</dbReference>